<feature type="domain" description="Glycosyltransferase N-terminal" evidence="4">
    <location>
        <begin position="9"/>
        <end position="250"/>
    </location>
</feature>
<dbReference type="Proteomes" id="UP001370490">
    <property type="component" value="Unassembled WGS sequence"/>
</dbReference>
<dbReference type="PANTHER" id="PTHR48047">
    <property type="entry name" value="GLYCOSYLTRANSFERASE"/>
    <property type="match status" value="1"/>
</dbReference>
<dbReference type="AlphaFoldDB" id="A0AAN8W1Z6"/>
<dbReference type="GO" id="GO:0035251">
    <property type="term" value="F:UDP-glucosyltransferase activity"/>
    <property type="evidence" value="ECO:0007669"/>
    <property type="project" value="TreeGrafter"/>
</dbReference>
<keyword evidence="6" id="KW-1185">Reference proteome</keyword>
<evidence type="ECO:0000313" key="5">
    <source>
        <dbReference type="EMBL" id="KAK6943900.1"/>
    </source>
</evidence>
<sequence length="499" mass="54750">MASPFQSLHFVLVPLMSPGHLTPMIDIAKLLAQHGVIVSIVTTPLNTLRFKKALDRAIADGLKIRLLELQFPAVEAGLPEECESMEGLTSRELIGNFFVASSMLQKPLENLLDAAEPQLSCIISGKNLAWTADVARKYKIPRLFFDGMGCFAFSCSHHLEKSNICESVSRFESFVIPGLPDRIELTKAQLPENFNPGPTSPELHHIRKKFKELESAADGVLVNSFEELEPAYVKEYRKAKDGKVWCIGPVSAVNKLELDKGERGRQASIEINQCLEWLDSWTPSSVVYASLGSICGLSATQLGELALEAAVSWGVEERAGIVMKTEGVKKAIEQVMDESEEGRERRKMAKELAEVAKNAIEASRRVIGFQFVGPVILGFGHGAHLDKTPVLGMVSISNVILFHVEKYELVMACSSIDVGLVSSKPSVDNMAFTACKRPSLQPHCGQSKTKLCPFAITISHVLVEYERISSLVPVLEDRYDIPTKGFEGLPCGALAYATH</sequence>
<dbReference type="Gene3D" id="3.40.50.2000">
    <property type="entry name" value="Glycogen Phosphorylase B"/>
    <property type="match status" value="2"/>
</dbReference>
<proteinExistence type="inferred from homology"/>
<dbReference type="FunFam" id="3.40.50.2000:FF:000071">
    <property type="entry name" value="Glycosyltransferase"/>
    <property type="match status" value="1"/>
</dbReference>
<reference evidence="5 6" key="1">
    <citation type="submission" date="2023-12" db="EMBL/GenBank/DDBJ databases">
        <title>A high-quality genome assembly for Dillenia turbinata (Dilleniales).</title>
        <authorList>
            <person name="Chanderbali A."/>
        </authorList>
    </citation>
    <scope>NUCLEOTIDE SEQUENCE [LARGE SCALE GENOMIC DNA]</scope>
    <source>
        <strain evidence="5">LSX21</strain>
        <tissue evidence="5">Leaf</tissue>
    </source>
</reference>
<name>A0AAN8W1Z6_9MAGN</name>
<protein>
    <recommendedName>
        <fullName evidence="4">Glycosyltransferase N-terminal domain-containing protein</fullName>
    </recommendedName>
</protein>
<gene>
    <name evidence="5" type="ORF">RJ641_025002</name>
</gene>
<organism evidence="5 6">
    <name type="scientific">Dillenia turbinata</name>
    <dbReference type="NCBI Taxonomy" id="194707"/>
    <lineage>
        <taxon>Eukaryota</taxon>
        <taxon>Viridiplantae</taxon>
        <taxon>Streptophyta</taxon>
        <taxon>Embryophyta</taxon>
        <taxon>Tracheophyta</taxon>
        <taxon>Spermatophyta</taxon>
        <taxon>Magnoliopsida</taxon>
        <taxon>eudicotyledons</taxon>
        <taxon>Gunneridae</taxon>
        <taxon>Pentapetalae</taxon>
        <taxon>Dilleniales</taxon>
        <taxon>Dilleniaceae</taxon>
        <taxon>Dillenia</taxon>
    </lineage>
</organism>
<dbReference type="EMBL" id="JBAMMX010000003">
    <property type="protein sequence ID" value="KAK6943900.1"/>
    <property type="molecule type" value="Genomic_DNA"/>
</dbReference>
<evidence type="ECO:0000256" key="1">
    <source>
        <dbReference type="ARBA" id="ARBA00009995"/>
    </source>
</evidence>
<keyword evidence="3" id="KW-0808">Transferase</keyword>
<evidence type="ECO:0000313" key="6">
    <source>
        <dbReference type="Proteomes" id="UP001370490"/>
    </source>
</evidence>
<evidence type="ECO:0000256" key="3">
    <source>
        <dbReference type="ARBA" id="ARBA00022679"/>
    </source>
</evidence>
<comment type="similarity">
    <text evidence="1">Belongs to the UDP-glycosyltransferase family.</text>
</comment>
<dbReference type="SUPFAM" id="SSF53756">
    <property type="entry name" value="UDP-Glycosyltransferase/glycogen phosphorylase"/>
    <property type="match status" value="1"/>
</dbReference>
<evidence type="ECO:0000256" key="2">
    <source>
        <dbReference type="ARBA" id="ARBA00022676"/>
    </source>
</evidence>
<comment type="caution">
    <text evidence="5">The sequence shown here is derived from an EMBL/GenBank/DDBJ whole genome shotgun (WGS) entry which is preliminary data.</text>
</comment>
<dbReference type="PANTHER" id="PTHR48047:SF237">
    <property type="entry name" value="UDP-GLYCOSYLTRANSFERASE 73C3-LIKE"/>
    <property type="match status" value="1"/>
</dbReference>
<dbReference type="Pfam" id="PF26168">
    <property type="entry name" value="Glyco_transf_N"/>
    <property type="match status" value="1"/>
</dbReference>
<evidence type="ECO:0000259" key="4">
    <source>
        <dbReference type="Pfam" id="PF26168"/>
    </source>
</evidence>
<dbReference type="InterPro" id="IPR058980">
    <property type="entry name" value="Glyco_transf_N"/>
</dbReference>
<accession>A0AAN8W1Z6</accession>
<keyword evidence="2" id="KW-0328">Glycosyltransferase</keyword>